<evidence type="ECO:0000256" key="1">
    <source>
        <dbReference type="ARBA" id="ARBA00007951"/>
    </source>
</evidence>
<evidence type="ECO:0000256" key="5">
    <source>
        <dbReference type="ARBA" id="ARBA00023295"/>
    </source>
</evidence>
<dbReference type="Gene3D" id="3.20.20.80">
    <property type="entry name" value="Glycosidases"/>
    <property type="match status" value="2"/>
</dbReference>
<keyword evidence="5" id="KW-0326">Glycosidase</keyword>
<dbReference type="InterPro" id="IPR017853">
    <property type="entry name" value="GH"/>
</dbReference>
<dbReference type="InterPro" id="IPR057739">
    <property type="entry name" value="Glyco_hydro_29_N"/>
</dbReference>
<feature type="domain" description="Glycoside hydrolase family 29 N-terminal" evidence="7">
    <location>
        <begin position="78"/>
        <end position="166"/>
    </location>
</feature>
<sequence length="166" mass="19196">MAAVGVLLLTNFLLWSSISAIYTPDWASLDTRPLPEWYDDAKFGWTAHSDGATTTAPKIQWWKLEGKLKEAFKMAVTKKKRLKKTGVGKWTKYGRIFMHWGVYSVPSIGSEWFWYQWIVDGRKDYIQYMTKNYKPGFHYADFGPMFTAELFDSDRIASIVKQSGAK</sequence>
<evidence type="ECO:0000256" key="3">
    <source>
        <dbReference type="ARBA" id="ARBA00022729"/>
    </source>
</evidence>
<evidence type="ECO:0000313" key="8">
    <source>
        <dbReference type="EMBL" id="VDP00920.1"/>
    </source>
</evidence>
<evidence type="ECO:0000256" key="6">
    <source>
        <dbReference type="SAM" id="SignalP"/>
    </source>
</evidence>
<evidence type="ECO:0000256" key="4">
    <source>
        <dbReference type="ARBA" id="ARBA00022801"/>
    </source>
</evidence>
<evidence type="ECO:0000256" key="2">
    <source>
        <dbReference type="ARBA" id="ARBA00012662"/>
    </source>
</evidence>
<evidence type="ECO:0000259" key="7">
    <source>
        <dbReference type="Pfam" id="PF01120"/>
    </source>
</evidence>
<dbReference type="WBParaSite" id="SBAD_0000351701-mRNA-1">
    <property type="protein sequence ID" value="SBAD_0000351701-mRNA-1"/>
    <property type="gene ID" value="SBAD_0000351701"/>
</dbReference>
<accession>A0A183IIB7</accession>
<evidence type="ECO:0000313" key="9">
    <source>
        <dbReference type="Proteomes" id="UP000270296"/>
    </source>
</evidence>
<dbReference type="OrthoDB" id="6039950at2759"/>
<dbReference type="GO" id="GO:0004560">
    <property type="term" value="F:alpha-L-fucosidase activity"/>
    <property type="evidence" value="ECO:0007669"/>
    <property type="project" value="UniProtKB-EC"/>
</dbReference>
<dbReference type="Pfam" id="PF01120">
    <property type="entry name" value="Alpha_L_fucos"/>
    <property type="match status" value="2"/>
</dbReference>
<feature type="signal peptide" evidence="6">
    <location>
        <begin position="1"/>
        <end position="20"/>
    </location>
</feature>
<gene>
    <name evidence="8" type="ORF">SBAD_LOCUS3362</name>
</gene>
<protein>
    <recommendedName>
        <fullName evidence="2">alpha-L-fucosidase</fullName>
        <ecNumber evidence="2">3.2.1.51</ecNumber>
    </recommendedName>
</protein>
<evidence type="ECO:0000313" key="10">
    <source>
        <dbReference type="WBParaSite" id="SBAD_0000351701-mRNA-1"/>
    </source>
</evidence>
<reference evidence="10" key="1">
    <citation type="submission" date="2016-06" db="UniProtKB">
        <authorList>
            <consortium name="WormBaseParasite"/>
        </authorList>
    </citation>
    <scope>IDENTIFICATION</scope>
</reference>
<reference evidence="8 9" key="2">
    <citation type="submission" date="2018-11" db="EMBL/GenBank/DDBJ databases">
        <authorList>
            <consortium name="Pathogen Informatics"/>
        </authorList>
    </citation>
    <scope>NUCLEOTIDE SEQUENCE [LARGE SCALE GENOMIC DNA]</scope>
</reference>
<dbReference type="InterPro" id="IPR000933">
    <property type="entry name" value="Glyco_hydro_29"/>
</dbReference>
<dbReference type="PANTHER" id="PTHR10030">
    <property type="entry name" value="ALPHA-L-FUCOSIDASE"/>
    <property type="match status" value="1"/>
</dbReference>
<dbReference type="GO" id="GO:0016139">
    <property type="term" value="P:glycoside catabolic process"/>
    <property type="evidence" value="ECO:0007669"/>
    <property type="project" value="TreeGrafter"/>
</dbReference>
<feature type="chain" id="PRO_5043140041" description="alpha-L-fucosidase" evidence="6">
    <location>
        <begin position="21"/>
        <end position="166"/>
    </location>
</feature>
<dbReference type="GO" id="GO:0005764">
    <property type="term" value="C:lysosome"/>
    <property type="evidence" value="ECO:0007669"/>
    <property type="project" value="TreeGrafter"/>
</dbReference>
<dbReference type="GO" id="GO:0006004">
    <property type="term" value="P:fucose metabolic process"/>
    <property type="evidence" value="ECO:0007669"/>
    <property type="project" value="TreeGrafter"/>
</dbReference>
<keyword evidence="9" id="KW-1185">Reference proteome</keyword>
<comment type="similarity">
    <text evidence="1">Belongs to the glycosyl hydrolase 29 family.</text>
</comment>
<dbReference type="Proteomes" id="UP000270296">
    <property type="component" value="Unassembled WGS sequence"/>
</dbReference>
<dbReference type="AlphaFoldDB" id="A0A183IIB7"/>
<proteinExistence type="inferred from homology"/>
<keyword evidence="4" id="KW-0378">Hydrolase</keyword>
<name>A0A183IIB7_9BILA</name>
<dbReference type="EMBL" id="UZAM01007709">
    <property type="protein sequence ID" value="VDP00920.1"/>
    <property type="molecule type" value="Genomic_DNA"/>
</dbReference>
<dbReference type="EC" id="3.2.1.51" evidence="2"/>
<organism evidence="10">
    <name type="scientific">Soboliphyme baturini</name>
    <dbReference type="NCBI Taxonomy" id="241478"/>
    <lineage>
        <taxon>Eukaryota</taxon>
        <taxon>Metazoa</taxon>
        <taxon>Ecdysozoa</taxon>
        <taxon>Nematoda</taxon>
        <taxon>Enoplea</taxon>
        <taxon>Dorylaimia</taxon>
        <taxon>Dioctophymatida</taxon>
        <taxon>Dioctophymatoidea</taxon>
        <taxon>Soboliphymatidae</taxon>
        <taxon>Soboliphyme</taxon>
    </lineage>
</organism>
<keyword evidence="3 6" id="KW-0732">Signal</keyword>
<dbReference type="SUPFAM" id="SSF51445">
    <property type="entry name" value="(Trans)glycosidases"/>
    <property type="match status" value="1"/>
</dbReference>
<feature type="domain" description="Glycoside hydrolase family 29 N-terminal" evidence="7">
    <location>
        <begin position="20"/>
        <end position="69"/>
    </location>
</feature>
<dbReference type="PANTHER" id="PTHR10030:SF37">
    <property type="entry name" value="ALPHA-L-FUCOSIDASE-RELATED"/>
    <property type="match status" value="1"/>
</dbReference>